<reference evidence="2" key="1">
    <citation type="submission" date="2017-01" db="EMBL/GenBank/DDBJ databases">
        <title>Genome Analysis of Deinococcus marmoris KOPRI26562.</title>
        <authorList>
            <person name="Kim J.H."/>
            <person name="Oh H.-M."/>
        </authorList>
    </citation>
    <scope>NUCLEOTIDE SEQUENCE [LARGE SCALE GENOMIC DNA]</scope>
    <source>
        <strain evidence="2">PAMC 26633</strain>
    </source>
</reference>
<gene>
    <name evidence="1" type="ORF">BSU04_36035</name>
</gene>
<proteinExistence type="predicted"/>
<accession>A0A226WQZ3</accession>
<comment type="caution">
    <text evidence="1">The sequence shown here is derived from an EMBL/GenBank/DDBJ whole genome shotgun (WGS) entry which is preliminary data.</text>
</comment>
<dbReference type="AlphaFoldDB" id="A0A226WQZ3"/>
<name>A0A226WQZ3_CABSO</name>
<dbReference type="Proteomes" id="UP000214720">
    <property type="component" value="Unassembled WGS sequence"/>
</dbReference>
<sequence>MLATVGAMVGATVCATVGAAVGEPESVLPVPNTGLVASVFIALFDAVLI</sequence>
<dbReference type="EMBL" id="MTHB01000246">
    <property type="protein sequence ID" value="OXC73604.1"/>
    <property type="molecule type" value="Genomic_DNA"/>
</dbReference>
<protein>
    <submittedName>
        <fullName evidence="1">Uncharacterized protein</fullName>
    </submittedName>
</protein>
<evidence type="ECO:0000313" key="1">
    <source>
        <dbReference type="EMBL" id="OXC73604.1"/>
    </source>
</evidence>
<organism evidence="1 2">
    <name type="scientific">Caballeronia sordidicola</name>
    <name type="common">Burkholderia sordidicola</name>
    <dbReference type="NCBI Taxonomy" id="196367"/>
    <lineage>
        <taxon>Bacteria</taxon>
        <taxon>Pseudomonadati</taxon>
        <taxon>Pseudomonadota</taxon>
        <taxon>Betaproteobacteria</taxon>
        <taxon>Burkholderiales</taxon>
        <taxon>Burkholderiaceae</taxon>
        <taxon>Caballeronia</taxon>
    </lineage>
</organism>
<evidence type="ECO:0000313" key="2">
    <source>
        <dbReference type="Proteomes" id="UP000214720"/>
    </source>
</evidence>